<accession>K3ZEL3</accession>
<dbReference type="InParanoid" id="K3ZEL3"/>
<dbReference type="Proteomes" id="UP000004995">
    <property type="component" value="Unassembled WGS sequence"/>
</dbReference>
<evidence type="ECO:0000313" key="2">
    <source>
        <dbReference type="Proteomes" id="UP000004995"/>
    </source>
</evidence>
<dbReference type="Gramene" id="KQL14306">
    <property type="protein sequence ID" value="KQL14306"/>
    <property type="gene ID" value="SETIT_025008mg"/>
</dbReference>
<dbReference type="AlphaFoldDB" id="K3ZEL3"/>
<reference evidence="2" key="1">
    <citation type="journal article" date="2012" name="Nat. Biotechnol.">
        <title>Reference genome sequence of the model plant Setaria.</title>
        <authorList>
            <person name="Bennetzen J.L."/>
            <person name="Schmutz J."/>
            <person name="Wang H."/>
            <person name="Percifield R."/>
            <person name="Hawkins J."/>
            <person name="Pontaroli A.C."/>
            <person name="Estep M."/>
            <person name="Feng L."/>
            <person name="Vaughn J.N."/>
            <person name="Grimwood J."/>
            <person name="Jenkins J."/>
            <person name="Barry K."/>
            <person name="Lindquist E."/>
            <person name="Hellsten U."/>
            <person name="Deshpande S."/>
            <person name="Wang X."/>
            <person name="Wu X."/>
            <person name="Mitros T."/>
            <person name="Triplett J."/>
            <person name="Yang X."/>
            <person name="Ye C.Y."/>
            <person name="Mauro-Herrera M."/>
            <person name="Wang L."/>
            <person name="Li P."/>
            <person name="Sharma M."/>
            <person name="Sharma R."/>
            <person name="Ronald P.C."/>
            <person name="Panaud O."/>
            <person name="Kellogg E.A."/>
            <person name="Brutnell T.P."/>
            <person name="Doust A.N."/>
            <person name="Tuskan G.A."/>
            <person name="Rokhsar D."/>
            <person name="Devos K.M."/>
        </authorList>
    </citation>
    <scope>NUCLEOTIDE SEQUENCE [LARGE SCALE GENOMIC DNA]</scope>
    <source>
        <strain evidence="2">cv. Yugu1</strain>
    </source>
</reference>
<dbReference type="HOGENOM" id="CLU_2268481_0_0_1"/>
<dbReference type="EnsemblPlants" id="KQL14306">
    <property type="protein sequence ID" value="KQL14306"/>
    <property type="gene ID" value="SETIT_025008mg"/>
</dbReference>
<organism evidence="1 2">
    <name type="scientific">Setaria italica</name>
    <name type="common">Foxtail millet</name>
    <name type="synonym">Panicum italicum</name>
    <dbReference type="NCBI Taxonomy" id="4555"/>
    <lineage>
        <taxon>Eukaryota</taxon>
        <taxon>Viridiplantae</taxon>
        <taxon>Streptophyta</taxon>
        <taxon>Embryophyta</taxon>
        <taxon>Tracheophyta</taxon>
        <taxon>Spermatophyta</taxon>
        <taxon>Magnoliopsida</taxon>
        <taxon>Liliopsida</taxon>
        <taxon>Poales</taxon>
        <taxon>Poaceae</taxon>
        <taxon>PACMAD clade</taxon>
        <taxon>Panicoideae</taxon>
        <taxon>Panicodae</taxon>
        <taxon>Paniceae</taxon>
        <taxon>Cenchrinae</taxon>
        <taxon>Setaria</taxon>
    </lineage>
</organism>
<evidence type="ECO:0000313" key="1">
    <source>
        <dbReference type="EnsemblPlants" id="KQL14306"/>
    </source>
</evidence>
<reference evidence="1" key="2">
    <citation type="submission" date="2018-08" db="UniProtKB">
        <authorList>
            <consortium name="EnsemblPlants"/>
        </authorList>
    </citation>
    <scope>IDENTIFICATION</scope>
    <source>
        <strain evidence="1">Yugu1</strain>
    </source>
</reference>
<dbReference type="EMBL" id="AGNK02001548">
    <property type="status" value="NOT_ANNOTATED_CDS"/>
    <property type="molecule type" value="Genomic_DNA"/>
</dbReference>
<name>K3ZEL3_SETIT</name>
<sequence length="103" mass="10624">MVRAAGQAGPSGAGRRLGGAGDVGGALLRSRFVPFHHPLVRLPVLCFLFCALPLSSPRHHALVPGARCRRPCLMPIDSATVLMGHGRGDFVVLAAASTCTLGA</sequence>
<protein>
    <submittedName>
        <fullName evidence="1">Uncharacterized protein</fullName>
    </submittedName>
</protein>
<keyword evidence="2" id="KW-1185">Reference proteome</keyword>
<proteinExistence type="predicted"/>